<dbReference type="GeneID" id="106811668"/>
<evidence type="ECO:0000313" key="2">
    <source>
        <dbReference type="Proteomes" id="UP000695022"/>
    </source>
</evidence>
<name>A0ABM1EF84_PRICU</name>
<feature type="compositionally biased region" description="Basic and acidic residues" evidence="1">
    <location>
        <begin position="150"/>
        <end position="160"/>
    </location>
</feature>
<organism evidence="2 3">
    <name type="scientific">Priapulus caudatus</name>
    <name type="common">Priapulid worm</name>
    <dbReference type="NCBI Taxonomy" id="37621"/>
    <lineage>
        <taxon>Eukaryota</taxon>
        <taxon>Metazoa</taxon>
        <taxon>Ecdysozoa</taxon>
        <taxon>Scalidophora</taxon>
        <taxon>Priapulida</taxon>
        <taxon>Priapulimorpha</taxon>
        <taxon>Priapulimorphida</taxon>
        <taxon>Priapulidae</taxon>
        <taxon>Priapulus</taxon>
    </lineage>
</organism>
<feature type="compositionally biased region" description="Basic and acidic residues" evidence="1">
    <location>
        <begin position="112"/>
        <end position="122"/>
    </location>
</feature>
<feature type="region of interest" description="Disordered" evidence="1">
    <location>
        <begin position="65"/>
        <end position="91"/>
    </location>
</feature>
<feature type="compositionally biased region" description="Polar residues" evidence="1">
    <location>
        <begin position="135"/>
        <end position="149"/>
    </location>
</feature>
<evidence type="ECO:0000313" key="3">
    <source>
        <dbReference type="RefSeq" id="XP_014670855.1"/>
    </source>
</evidence>
<sequence length="178" mass="19999">MLFLSGDAEPVEGLGHRLTARAAKASAAYAHEISEDLFFATDSFCDLGTDLTSGYVPAFRQSVTRTRNTGSETAPPIGGRHRETPSRENTVPENFDFRARNVPLSTRRIGELGETTPRRFDFRLPNPTLTGVDDQLQSNRNQPRNTSPTTRERDVIDSTPRRVRQSLRSRTIVQHLYL</sequence>
<accession>A0ABM1EF84</accession>
<evidence type="ECO:0000256" key="1">
    <source>
        <dbReference type="SAM" id="MobiDB-lite"/>
    </source>
</evidence>
<gene>
    <name evidence="3" type="primary">LOC106811668</name>
</gene>
<keyword evidence="2" id="KW-1185">Reference proteome</keyword>
<feature type="region of interest" description="Disordered" evidence="1">
    <location>
        <begin position="112"/>
        <end position="163"/>
    </location>
</feature>
<protein>
    <submittedName>
        <fullName evidence="3">Uncharacterized protein LOC106811668</fullName>
    </submittedName>
</protein>
<dbReference type="Proteomes" id="UP000695022">
    <property type="component" value="Unplaced"/>
</dbReference>
<dbReference type="RefSeq" id="XP_014670855.1">
    <property type="nucleotide sequence ID" value="XM_014815369.1"/>
</dbReference>
<reference evidence="3" key="1">
    <citation type="submission" date="2025-08" db="UniProtKB">
        <authorList>
            <consortium name="RefSeq"/>
        </authorList>
    </citation>
    <scope>IDENTIFICATION</scope>
</reference>
<proteinExistence type="predicted"/>